<evidence type="ECO:0000313" key="4">
    <source>
        <dbReference type="Proteomes" id="UP000807469"/>
    </source>
</evidence>
<reference evidence="3" key="1">
    <citation type="submission" date="2020-11" db="EMBL/GenBank/DDBJ databases">
        <authorList>
            <consortium name="DOE Joint Genome Institute"/>
            <person name="Ahrendt S."/>
            <person name="Riley R."/>
            <person name="Andreopoulos W."/>
            <person name="Labutti K."/>
            <person name="Pangilinan J."/>
            <person name="Ruiz-Duenas F.J."/>
            <person name="Barrasa J.M."/>
            <person name="Sanchez-Garcia M."/>
            <person name="Camarero S."/>
            <person name="Miyauchi S."/>
            <person name="Serrano A."/>
            <person name="Linde D."/>
            <person name="Babiker R."/>
            <person name="Drula E."/>
            <person name="Ayuso-Fernandez I."/>
            <person name="Pacheco R."/>
            <person name="Padilla G."/>
            <person name="Ferreira P."/>
            <person name="Barriuso J."/>
            <person name="Kellner H."/>
            <person name="Castanera R."/>
            <person name="Alfaro M."/>
            <person name="Ramirez L."/>
            <person name="Pisabarro A.G."/>
            <person name="Kuo A."/>
            <person name="Tritt A."/>
            <person name="Lipzen A."/>
            <person name="He G."/>
            <person name="Yan M."/>
            <person name="Ng V."/>
            <person name="Cullen D."/>
            <person name="Martin F."/>
            <person name="Rosso M.-N."/>
            <person name="Henrissat B."/>
            <person name="Hibbett D."/>
            <person name="Martinez A.T."/>
            <person name="Grigoriev I.V."/>
        </authorList>
    </citation>
    <scope>NUCLEOTIDE SEQUENCE</scope>
    <source>
        <strain evidence="3">CIRM-BRFM 674</strain>
    </source>
</reference>
<dbReference type="EMBL" id="MU155190">
    <property type="protein sequence ID" value="KAF9480722.1"/>
    <property type="molecule type" value="Genomic_DNA"/>
</dbReference>
<organism evidence="3 4">
    <name type="scientific">Pholiota conissans</name>
    <dbReference type="NCBI Taxonomy" id="109636"/>
    <lineage>
        <taxon>Eukaryota</taxon>
        <taxon>Fungi</taxon>
        <taxon>Dikarya</taxon>
        <taxon>Basidiomycota</taxon>
        <taxon>Agaricomycotina</taxon>
        <taxon>Agaricomycetes</taxon>
        <taxon>Agaricomycetidae</taxon>
        <taxon>Agaricales</taxon>
        <taxon>Agaricineae</taxon>
        <taxon>Strophariaceae</taxon>
        <taxon>Pholiota</taxon>
    </lineage>
</organism>
<keyword evidence="2" id="KW-0472">Membrane</keyword>
<keyword evidence="2" id="KW-0812">Transmembrane</keyword>
<dbReference type="Proteomes" id="UP000807469">
    <property type="component" value="Unassembled WGS sequence"/>
</dbReference>
<proteinExistence type="predicted"/>
<keyword evidence="2" id="KW-1133">Transmembrane helix</keyword>
<feature type="region of interest" description="Disordered" evidence="1">
    <location>
        <begin position="88"/>
        <end position="114"/>
    </location>
</feature>
<evidence type="ECO:0000256" key="1">
    <source>
        <dbReference type="SAM" id="MobiDB-lite"/>
    </source>
</evidence>
<evidence type="ECO:0000256" key="2">
    <source>
        <dbReference type="SAM" id="Phobius"/>
    </source>
</evidence>
<gene>
    <name evidence="3" type="ORF">BDN70DRAFT_598633</name>
</gene>
<protein>
    <submittedName>
        <fullName evidence="3">Uncharacterized protein</fullName>
    </submittedName>
</protein>
<comment type="caution">
    <text evidence="3">The sequence shown here is derived from an EMBL/GenBank/DDBJ whole genome shotgun (WGS) entry which is preliminary data.</text>
</comment>
<dbReference type="OrthoDB" id="9451547at2759"/>
<accession>A0A9P5Z422</accession>
<sequence>MEPDATDVFGRPIIPDNRPVQPGGWSLTFGQVFWYSIALCGLYVLGKRLRMRVLVWRERQLKLQTRRRYGIPDNDLRPFNVAYADAVRRAQEEEKHNPKPRRAPPAVVDLRETSQEQTIRNRSGVFNFIS</sequence>
<name>A0A9P5Z422_9AGAR</name>
<feature type="compositionally biased region" description="Basic and acidic residues" evidence="1">
    <location>
        <begin position="88"/>
        <end position="97"/>
    </location>
</feature>
<evidence type="ECO:0000313" key="3">
    <source>
        <dbReference type="EMBL" id="KAF9480722.1"/>
    </source>
</evidence>
<feature type="transmembrane region" description="Helical" evidence="2">
    <location>
        <begin position="25"/>
        <end position="45"/>
    </location>
</feature>
<dbReference type="AlphaFoldDB" id="A0A9P5Z422"/>
<keyword evidence="4" id="KW-1185">Reference proteome</keyword>